<reference evidence="1" key="1">
    <citation type="journal article" date="2015" name="Nature">
        <title>Complex archaea that bridge the gap between prokaryotes and eukaryotes.</title>
        <authorList>
            <person name="Spang A."/>
            <person name="Saw J.H."/>
            <person name="Jorgensen S.L."/>
            <person name="Zaremba-Niedzwiedzka K."/>
            <person name="Martijn J."/>
            <person name="Lind A.E."/>
            <person name="van Eijk R."/>
            <person name="Schleper C."/>
            <person name="Guy L."/>
            <person name="Ettema T.J."/>
        </authorList>
    </citation>
    <scope>NUCLEOTIDE SEQUENCE</scope>
</reference>
<name>A0A0F9E2N3_9ZZZZ</name>
<evidence type="ECO:0000313" key="1">
    <source>
        <dbReference type="EMBL" id="KKL68273.1"/>
    </source>
</evidence>
<accession>A0A0F9E2N3</accession>
<evidence type="ECO:0008006" key="2">
    <source>
        <dbReference type="Google" id="ProtNLM"/>
    </source>
</evidence>
<dbReference type="EMBL" id="LAZR01026581">
    <property type="protein sequence ID" value="KKL68273.1"/>
    <property type="molecule type" value="Genomic_DNA"/>
</dbReference>
<protein>
    <recommendedName>
        <fullName evidence="2">Phage head morphogenesis domain-containing protein</fullName>
    </recommendedName>
</protein>
<organism evidence="1">
    <name type="scientific">marine sediment metagenome</name>
    <dbReference type="NCBI Taxonomy" id="412755"/>
    <lineage>
        <taxon>unclassified sequences</taxon>
        <taxon>metagenomes</taxon>
        <taxon>ecological metagenomes</taxon>
    </lineage>
</organism>
<sequence>MAKAPVTFSFDGRNEAAVQAALEIAAKLVKQISVETEQNIRDLITRAIAEGVTPVDTAVQIRAMLLLDATNEMVGLTTIQGNSLAGLRQELLKEGLSLNVVNSKIAERAIKLRSRRANTIARTEILKALNNGQDEAFKQAQAQGLLRKDALKEVVLTVGACSICLGVAREGPKPIGHDFSQPGPPFHPQCRCTIALNLSPLSTKEQMKVKEIDETLTKRGWEKSAVKHTDGSSGTKYKNPKYDRHTKGSQWFTTIDAEDVGSVVDGGMDPEKTSSGTVWARSAFMQKKGTVLRGDVDVQWKAPKSIMTNDPEAGWFTLVSTLASAIDNVTVWS</sequence>
<proteinExistence type="predicted"/>
<comment type="caution">
    <text evidence="1">The sequence shown here is derived from an EMBL/GenBank/DDBJ whole genome shotgun (WGS) entry which is preliminary data.</text>
</comment>
<gene>
    <name evidence="1" type="ORF">LCGC14_2126640</name>
</gene>
<dbReference type="AlphaFoldDB" id="A0A0F9E2N3"/>